<organism evidence="1">
    <name type="scientific">Cacopsylla melanoneura</name>
    <dbReference type="NCBI Taxonomy" id="428564"/>
    <lineage>
        <taxon>Eukaryota</taxon>
        <taxon>Metazoa</taxon>
        <taxon>Ecdysozoa</taxon>
        <taxon>Arthropoda</taxon>
        <taxon>Hexapoda</taxon>
        <taxon>Insecta</taxon>
        <taxon>Pterygota</taxon>
        <taxon>Neoptera</taxon>
        <taxon>Paraneoptera</taxon>
        <taxon>Hemiptera</taxon>
        <taxon>Sternorrhyncha</taxon>
        <taxon>Psylloidea</taxon>
        <taxon>Psyllidae</taxon>
        <taxon>Psyllinae</taxon>
        <taxon>Cacopsylla</taxon>
    </lineage>
</organism>
<dbReference type="EMBL" id="HBUF01329905">
    <property type="protein sequence ID" value="CAG6696783.1"/>
    <property type="molecule type" value="Transcribed_RNA"/>
</dbReference>
<protein>
    <submittedName>
        <fullName evidence="1">Uncharacterized protein</fullName>
    </submittedName>
</protein>
<reference evidence="1" key="1">
    <citation type="submission" date="2021-05" db="EMBL/GenBank/DDBJ databases">
        <authorList>
            <person name="Alioto T."/>
            <person name="Alioto T."/>
            <person name="Gomez Garrido J."/>
        </authorList>
    </citation>
    <scope>NUCLEOTIDE SEQUENCE</scope>
</reference>
<proteinExistence type="predicted"/>
<sequence length="174" mass="19464">MYTVTSFFFVKICIALCKHFHSPSQLGPNSSVDKLLYQRTLLALVFNISSNTATISSNKTLFRMYFFFATDDDDDDDGDFVLLILWTGRFPSTHRNTETFLSPMFNFSIIFSIIRKLSARRHMSGPTVPSSSIPAIALDSSPSSSSSWVRSINLCATKLLIVCLDTMDSSCSTR</sequence>
<evidence type="ECO:0000313" key="1">
    <source>
        <dbReference type="EMBL" id="CAG6696783.1"/>
    </source>
</evidence>
<dbReference type="AlphaFoldDB" id="A0A8D8XIJ7"/>
<accession>A0A8D8XIJ7</accession>
<name>A0A8D8XIJ7_9HEMI</name>